<keyword evidence="1" id="KW-1133">Transmembrane helix</keyword>
<reference evidence="2" key="1">
    <citation type="journal article" date="2014" name="Front. Microbiol.">
        <title>High frequency of phylogenetically diverse reductive dehalogenase-homologous genes in deep subseafloor sedimentary metagenomes.</title>
        <authorList>
            <person name="Kawai M."/>
            <person name="Futagami T."/>
            <person name="Toyoda A."/>
            <person name="Takaki Y."/>
            <person name="Nishi S."/>
            <person name="Hori S."/>
            <person name="Arai W."/>
            <person name="Tsubouchi T."/>
            <person name="Morono Y."/>
            <person name="Uchiyama I."/>
            <person name="Ito T."/>
            <person name="Fujiyama A."/>
            <person name="Inagaki F."/>
            <person name="Takami H."/>
        </authorList>
    </citation>
    <scope>NUCLEOTIDE SEQUENCE</scope>
    <source>
        <strain evidence="2">Expedition CK06-06</strain>
    </source>
</reference>
<protein>
    <submittedName>
        <fullName evidence="2">Uncharacterized protein</fullName>
    </submittedName>
</protein>
<dbReference type="EMBL" id="BARU01048365">
    <property type="protein sequence ID" value="GAH95705.1"/>
    <property type="molecule type" value="Genomic_DNA"/>
</dbReference>
<feature type="non-terminal residue" evidence="2">
    <location>
        <position position="78"/>
    </location>
</feature>
<feature type="transmembrane region" description="Helical" evidence="1">
    <location>
        <begin position="21"/>
        <end position="43"/>
    </location>
</feature>
<proteinExistence type="predicted"/>
<name>X1KPZ8_9ZZZZ</name>
<evidence type="ECO:0000313" key="2">
    <source>
        <dbReference type="EMBL" id="GAH95705.1"/>
    </source>
</evidence>
<keyword evidence="1" id="KW-0812">Transmembrane</keyword>
<evidence type="ECO:0000256" key="1">
    <source>
        <dbReference type="SAM" id="Phobius"/>
    </source>
</evidence>
<gene>
    <name evidence="2" type="ORF">S03H2_71930</name>
</gene>
<comment type="caution">
    <text evidence="2">The sequence shown here is derived from an EMBL/GenBank/DDBJ whole genome shotgun (WGS) entry which is preliminary data.</text>
</comment>
<accession>X1KPZ8</accession>
<dbReference type="AlphaFoldDB" id="X1KPZ8"/>
<sequence>MIKFPSMIDGKTNIIRAKGGFARAILILSLVLVIFYLYGTWFYPTDDAYISYRYAQNLAEGNGLVYNLGERVEGYSNF</sequence>
<organism evidence="2">
    <name type="scientific">marine sediment metagenome</name>
    <dbReference type="NCBI Taxonomy" id="412755"/>
    <lineage>
        <taxon>unclassified sequences</taxon>
        <taxon>metagenomes</taxon>
        <taxon>ecological metagenomes</taxon>
    </lineage>
</organism>
<keyword evidence="1" id="KW-0472">Membrane</keyword>